<comment type="caution">
    <text evidence="2">The sequence shown here is derived from an EMBL/GenBank/DDBJ whole genome shotgun (WGS) entry which is preliminary data.</text>
</comment>
<feature type="signal peptide" evidence="1">
    <location>
        <begin position="1"/>
        <end position="16"/>
    </location>
</feature>
<protein>
    <recommendedName>
        <fullName evidence="4">Sel1 repeat family protein</fullName>
    </recommendedName>
</protein>
<feature type="chain" id="PRO_5017372124" description="Sel1 repeat family protein" evidence="1">
    <location>
        <begin position="17"/>
        <end position="507"/>
    </location>
</feature>
<reference evidence="3" key="1">
    <citation type="submission" date="2018-09" db="EMBL/GenBank/DDBJ databases">
        <authorList>
            <person name="Tuo L."/>
        </authorList>
    </citation>
    <scope>NUCLEOTIDE SEQUENCE [LARGE SCALE GENOMIC DNA]</scope>
    <source>
        <strain evidence="3">M2BS4Y-1</strain>
    </source>
</reference>
<name>A0A3A1WHQ2_9HYPH</name>
<dbReference type="SUPFAM" id="SSF81901">
    <property type="entry name" value="HCP-like"/>
    <property type="match status" value="1"/>
</dbReference>
<gene>
    <name evidence="2" type="ORF">D3218_13840</name>
</gene>
<sequence length="507" mass="53221">MLLLVALLGATPAATAAAPPCGDLPLEACAKARPAAARLQLQGILAAGPDGYAARLLGDLTPADQPAEAAALYRLSYESGDLWGGIAYAKRLGSGQGVSADPSAAIAILERAADASSDAAPFVLYDAAMLRSARAAPGDEAAADALHVRAARLGNVWSTIPLAHRLAGGTAVGIGAGELAERMEAGLRAGDLGFARHGRVALARLRLRLETREAEDRPRGLALLAEVEAMGGEEGRRAGVERAVRLLESGSRTQKAEARRRLEAWAGEGLAPALFALGRIEAQRPDGERGRMRAVRRLEAAMAKDPSLQAYGWYLVGDAWRESRRADGAARARRAYVRAAENGNGWAEMRLAEGRAFGSLGGTSPRLARLHAERAARSATPEAGLAALLMLQGTPHDASGRRLLDQAAATLRAVPAERVAEIVASASDNGRVRFAQAVWQERGLYDGPVDGLATRRTMRVFASECRRLRIAQCRDGLMPAELVAALVASIPEPGPASSQASAPDHKS</sequence>
<proteinExistence type="predicted"/>
<evidence type="ECO:0000313" key="2">
    <source>
        <dbReference type="EMBL" id="RIX99549.1"/>
    </source>
</evidence>
<dbReference type="Gene3D" id="1.25.40.10">
    <property type="entry name" value="Tetratricopeptide repeat domain"/>
    <property type="match status" value="1"/>
</dbReference>
<organism evidence="2 3">
    <name type="scientific">Aureimonas flava</name>
    <dbReference type="NCBI Taxonomy" id="2320271"/>
    <lineage>
        <taxon>Bacteria</taxon>
        <taxon>Pseudomonadati</taxon>
        <taxon>Pseudomonadota</taxon>
        <taxon>Alphaproteobacteria</taxon>
        <taxon>Hyphomicrobiales</taxon>
        <taxon>Aurantimonadaceae</taxon>
        <taxon>Aureimonas</taxon>
    </lineage>
</organism>
<evidence type="ECO:0008006" key="4">
    <source>
        <dbReference type="Google" id="ProtNLM"/>
    </source>
</evidence>
<evidence type="ECO:0000256" key="1">
    <source>
        <dbReference type="SAM" id="SignalP"/>
    </source>
</evidence>
<dbReference type="EMBL" id="QYRN01000007">
    <property type="protein sequence ID" value="RIX99549.1"/>
    <property type="molecule type" value="Genomic_DNA"/>
</dbReference>
<evidence type="ECO:0000313" key="3">
    <source>
        <dbReference type="Proteomes" id="UP000265750"/>
    </source>
</evidence>
<keyword evidence="1" id="KW-0732">Signal</keyword>
<dbReference type="AlphaFoldDB" id="A0A3A1WHQ2"/>
<dbReference type="Proteomes" id="UP000265750">
    <property type="component" value="Unassembled WGS sequence"/>
</dbReference>
<dbReference type="InterPro" id="IPR011990">
    <property type="entry name" value="TPR-like_helical_dom_sf"/>
</dbReference>
<accession>A0A3A1WHQ2</accession>
<keyword evidence="3" id="KW-1185">Reference proteome</keyword>